<accession>A0A495WHM9</accession>
<comment type="caution">
    <text evidence="6">The sequence shown here is derived from an EMBL/GenBank/DDBJ whole genome shotgun (WGS) entry which is preliminary data.</text>
</comment>
<dbReference type="InterPro" id="IPR008183">
    <property type="entry name" value="Aldose_1/G6P_1-epimerase"/>
</dbReference>
<dbReference type="Gene3D" id="2.70.98.10">
    <property type="match status" value="1"/>
</dbReference>
<dbReference type="Pfam" id="PF01263">
    <property type="entry name" value="Aldose_epim"/>
    <property type="match status" value="1"/>
</dbReference>
<feature type="active site" evidence="5">
    <location>
        <position position="257"/>
    </location>
</feature>
<dbReference type="CDD" id="cd09020">
    <property type="entry name" value="D-hex-6-P-epi_like"/>
    <property type="match status" value="1"/>
</dbReference>
<dbReference type="EC" id="5.1.3.15" evidence="4"/>
<dbReference type="GO" id="GO:0030246">
    <property type="term" value="F:carbohydrate binding"/>
    <property type="evidence" value="ECO:0007669"/>
    <property type="project" value="UniProtKB-UniRule"/>
</dbReference>
<evidence type="ECO:0000313" key="6">
    <source>
        <dbReference type="EMBL" id="RKT60737.1"/>
    </source>
</evidence>
<sequence length="282" mass="31199">MKPGIEDIEFHGIPALRLHGPQGSSAVIARLGAQVLSWITPDGRERLYLSERAVFDGSVAIRGGVPVCFPQFSDRGELPRHGLVRTRQWEVSARRSGDDYALVTLSTGDDAASRALWPHAFNLELTLMLEADRIDLELCVANTGELPFEFTAALHTYLRVVQVEDVALEGLYGHDYRDAANADAVQRDSGTELTVDGETDRIYRRVRRPQLLRAGNLSLGIQQQGFPDTVVWNPWVDKCAKLADLPADGWRHLLCVEAAAADTRQQLAAGDEWYGRQTLVAV</sequence>
<evidence type="ECO:0000256" key="3">
    <source>
        <dbReference type="ARBA" id="ARBA00023235"/>
    </source>
</evidence>
<dbReference type="RefSeq" id="WP_121457242.1">
    <property type="nucleotide sequence ID" value="NZ_RBXP01000011.1"/>
</dbReference>
<keyword evidence="3 4" id="KW-0413">Isomerase</keyword>
<organism evidence="6 7">
    <name type="scientific">Azonexus fungiphilus</name>
    <dbReference type="NCBI Taxonomy" id="146940"/>
    <lineage>
        <taxon>Bacteria</taxon>
        <taxon>Pseudomonadati</taxon>
        <taxon>Pseudomonadota</taxon>
        <taxon>Betaproteobacteria</taxon>
        <taxon>Rhodocyclales</taxon>
        <taxon>Azonexaceae</taxon>
        <taxon>Azonexus</taxon>
    </lineage>
</organism>
<keyword evidence="7" id="KW-1185">Reference proteome</keyword>
<dbReference type="PANTHER" id="PTHR11122:SF13">
    <property type="entry name" value="GLUCOSE-6-PHOSPHATE 1-EPIMERASE"/>
    <property type="match status" value="1"/>
</dbReference>
<evidence type="ECO:0000256" key="4">
    <source>
        <dbReference type="PIRNR" id="PIRNR016020"/>
    </source>
</evidence>
<dbReference type="PANTHER" id="PTHR11122">
    <property type="entry name" value="APOSPORY-ASSOCIATED PROTEIN C-RELATED"/>
    <property type="match status" value="1"/>
</dbReference>
<dbReference type="SUPFAM" id="SSF74650">
    <property type="entry name" value="Galactose mutarotase-like"/>
    <property type="match status" value="1"/>
</dbReference>
<evidence type="ECO:0000256" key="2">
    <source>
        <dbReference type="ARBA" id="ARBA00005866"/>
    </source>
</evidence>
<dbReference type="EMBL" id="RBXP01000011">
    <property type="protein sequence ID" value="RKT60737.1"/>
    <property type="molecule type" value="Genomic_DNA"/>
</dbReference>
<dbReference type="GO" id="GO:0005975">
    <property type="term" value="P:carbohydrate metabolic process"/>
    <property type="evidence" value="ECO:0007669"/>
    <property type="project" value="InterPro"/>
</dbReference>
<evidence type="ECO:0000256" key="1">
    <source>
        <dbReference type="ARBA" id="ARBA00001096"/>
    </source>
</evidence>
<dbReference type="InterPro" id="IPR014718">
    <property type="entry name" value="GH-type_carb-bd"/>
</dbReference>
<dbReference type="InterPro" id="IPR011013">
    <property type="entry name" value="Gal_mutarotase_sf_dom"/>
</dbReference>
<dbReference type="OrthoDB" id="9790727at2"/>
<comment type="similarity">
    <text evidence="2 4">Belongs to the glucose-6-phosphate 1-epimerase family.</text>
</comment>
<dbReference type="InterPro" id="IPR025532">
    <property type="entry name" value="G6P_1-epimerase"/>
</dbReference>
<proteinExistence type="inferred from homology"/>
<dbReference type="GO" id="GO:0005737">
    <property type="term" value="C:cytoplasm"/>
    <property type="evidence" value="ECO:0007669"/>
    <property type="project" value="TreeGrafter"/>
</dbReference>
<dbReference type="AlphaFoldDB" id="A0A495WHM9"/>
<dbReference type="Proteomes" id="UP000270626">
    <property type="component" value="Unassembled WGS sequence"/>
</dbReference>
<evidence type="ECO:0000313" key="7">
    <source>
        <dbReference type="Proteomes" id="UP000270626"/>
    </source>
</evidence>
<name>A0A495WHM9_9RHOO</name>
<comment type="catalytic activity">
    <reaction evidence="1">
        <text>alpha-D-glucose 6-phosphate = beta-D-glucose 6-phosphate</text>
        <dbReference type="Rhea" id="RHEA:16249"/>
        <dbReference type="ChEBI" id="CHEBI:58225"/>
        <dbReference type="ChEBI" id="CHEBI:58247"/>
        <dbReference type="EC" id="5.1.3.15"/>
    </reaction>
</comment>
<protein>
    <recommendedName>
        <fullName evidence="4">Putative glucose-6-phosphate 1-epimerase</fullName>
        <ecNumber evidence="4">5.1.3.15</ecNumber>
    </recommendedName>
</protein>
<gene>
    <name evidence="6" type="ORF">DFR40_0883</name>
</gene>
<evidence type="ECO:0000256" key="5">
    <source>
        <dbReference type="PIRSR" id="PIRSR016020-1"/>
    </source>
</evidence>
<feature type="active site" evidence="5">
    <location>
        <position position="155"/>
    </location>
</feature>
<dbReference type="PIRSF" id="PIRSF016020">
    <property type="entry name" value="PHexose_mutarotase"/>
    <property type="match status" value="1"/>
</dbReference>
<reference evidence="6 7" key="1">
    <citation type="submission" date="2018-10" db="EMBL/GenBank/DDBJ databases">
        <title>Genomic Encyclopedia of Type Strains, Phase IV (KMG-IV): sequencing the most valuable type-strain genomes for metagenomic binning, comparative biology and taxonomic classification.</title>
        <authorList>
            <person name="Goeker M."/>
        </authorList>
    </citation>
    <scope>NUCLEOTIDE SEQUENCE [LARGE SCALE GENOMIC DNA]</scope>
    <source>
        <strain evidence="6 7">DSM 23841</strain>
    </source>
</reference>
<dbReference type="GO" id="GO:0047938">
    <property type="term" value="F:glucose-6-phosphate 1-epimerase activity"/>
    <property type="evidence" value="ECO:0007669"/>
    <property type="project" value="UniProtKB-UniRule"/>
</dbReference>